<feature type="compositionally biased region" description="Polar residues" evidence="1">
    <location>
        <begin position="309"/>
        <end position="319"/>
    </location>
</feature>
<feature type="region of interest" description="Disordered" evidence="1">
    <location>
        <begin position="309"/>
        <end position="338"/>
    </location>
</feature>
<accession>A0A8H3A886</accession>
<dbReference type="Pfam" id="PF22215">
    <property type="entry name" value="MLKL_N"/>
    <property type="match status" value="1"/>
</dbReference>
<dbReference type="CDD" id="cd21037">
    <property type="entry name" value="MLKL_NTD"/>
    <property type="match status" value="1"/>
</dbReference>
<evidence type="ECO:0000256" key="1">
    <source>
        <dbReference type="SAM" id="MobiDB-lite"/>
    </source>
</evidence>
<feature type="domain" description="Mixed lineage kinase" evidence="2">
    <location>
        <begin position="13"/>
        <end position="138"/>
    </location>
</feature>
<protein>
    <recommendedName>
        <fullName evidence="2">Mixed lineage kinase domain-containing protein</fullName>
    </recommendedName>
</protein>
<organism evidence="3 4">
    <name type="scientific">Rhizoctonia solani</name>
    <dbReference type="NCBI Taxonomy" id="456999"/>
    <lineage>
        <taxon>Eukaryota</taxon>
        <taxon>Fungi</taxon>
        <taxon>Dikarya</taxon>
        <taxon>Basidiomycota</taxon>
        <taxon>Agaricomycotina</taxon>
        <taxon>Agaricomycetes</taxon>
        <taxon>Cantharellales</taxon>
        <taxon>Ceratobasidiaceae</taxon>
        <taxon>Rhizoctonia</taxon>
    </lineage>
</organism>
<dbReference type="AlphaFoldDB" id="A0A8H3A886"/>
<gene>
    <name evidence="3" type="ORF">RDB_LOCUS69900</name>
</gene>
<comment type="caution">
    <text evidence="3">The sequence shown here is derived from an EMBL/GenBank/DDBJ whole genome shotgun (WGS) entry which is preliminary data.</text>
</comment>
<evidence type="ECO:0000259" key="2">
    <source>
        <dbReference type="Pfam" id="PF22215"/>
    </source>
</evidence>
<dbReference type="Proteomes" id="UP000663846">
    <property type="component" value="Unassembled WGS sequence"/>
</dbReference>
<evidence type="ECO:0000313" key="4">
    <source>
        <dbReference type="Proteomes" id="UP000663846"/>
    </source>
</evidence>
<dbReference type="InterPro" id="IPR059179">
    <property type="entry name" value="MLKL-like_MCAfunc"/>
</dbReference>
<dbReference type="EMBL" id="CAJMWS010000313">
    <property type="protein sequence ID" value="CAE6412581.1"/>
    <property type="molecule type" value="Genomic_DNA"/>
</dbReference>
<dbReference type="InterPro" id="IPR054000">
    <property type="entry name" value="MLKL_N"/>
</dbReference>
<evidence type="ECO:0000313" key="3">
    <source>
        <dbReference type="EMBL" id="CAE6412581.1"/>
    </source>
</evidence>
<name>A0A8H3A886_9AGAM</name>
<sequence length="512" mass="56234">MSGALLGTAFGAMQIIHAAYRDVKSNKEKCASLVQRAEVVVDELKLLANRQYQEEDEGMAERIGALQAAFETTAQIIRQVGDKNWFKALLDADRDAVHVEDCHRRLTDLVLLFNIEQGFDQWAAQRENEQSRKRDHQDLLQVAQSVQSELSTQGEIIGEVLEMVRTLSQSPTFNDPAYGASQTHHHAGSPHLHPTVHQHRLIAKGCASGGGVKGEMSTTPPQIQRRGSWMNRLGFQRISAIRISMPGTGATPSKKVRRMSRPKSVSSLVVIPIAKPKSESSGLPTKIAPNGEVVGKVSPERGRRRILRQSGTSPSTSSMAPLACIRGTKPTSRSPSTSPYSSRYVEIRYYSGTLASGVLLSEAFNPLGKTTLGELRLASSNPAHLGKLSRLNEGNLVMEIPRGIDITDILTISPQKNFQAPLPIIWVLKSCGIHLEPIKISVREAHFGWALVPCNTDMLVQDVAKIIGKLTGRGAIGCFRREGHQTHWMDQVQRLPDCGIGRGMYFEVEIAV</sequence>
<dbReference type="InterPro" id="IPR036537">
    <property type="entry name" value="Adaptor_Cbl_N_dom_sf"/>
</dbReference>
<dbReference type="GO" id="GO:0007166">
    <property type="term" value="P:cell surface receptor signaling pathway"/>
    <property type="evidence" value="ECO:0007669"/>
    <property type="project" value="InterPro"/>
</dbReference>
<dbReference type="Gene3D" id="1.20.930.20">
    <property type="entry name" value="Adaptor protein Cbl, N-terminal domain"/>
    <property type="match status" value="1"/>
</dbReference>
<reference evidence="3" key="1">
    <citation type="submission" date="2021-01" db="EMBL/GenBank/DDBJ databases">
        <authorList>
            <person name="Kaushik A."/>
        </authorList>
    </citation>
    <scope>NUCLEOTIDE SEQUENCE</scope>
    <source>
        <strain evidence="3">AG1-1C</strain>
    </source>
</reference>
<proteinExistence type="predicted"/>